<name>A0AA89BZJ0_PINIB</name>
<protein>
    <recommendedName>
        <fullName evidence="1">DDE-1 domain-containing protein</fullName>
    </recommendedName>
</protein>
<dbReference type="GO" id="GO:0005634">
    <property type="term" value="C:nucleus"/>
    <property type="evidence" value="ECO:0007669"/>
    <property type="project" value="TreeGrafter"/>
</dbReference>
<dbReference type="Pfam" id="PF03184">
    <property type="entry name" value="DDE_1"/>
    <property type="match status" value="1"/>
</dbReference>
<proteinExistence type="predicted"/>
<sequence>MFACSLTGEKLKPLVIGKAARPRCFKNVNTSNLPVTWEHNRKSWMTSDIFQKWICDVNDQMRRKKRKIIMFLDNATSHRDLKLSHVKLEFLPSNTTSKLQPLDLGIIRATKAHYRKLLMRRLLAGIDSCNSVTELVRNVSVLDCVHWINMAWNNIKQSTITLCFLHAGFSRDMTISANDDDNYSDEEDDIPLALLQRNALSFSEEQRREFESSENQIPVEECYDKEWENDIINEHQMRNDPLNDSSSDDEPEQVQIQLCVSYKEVLQSIVKIEQFALNKNDQMLPYLQTLRNITENEIVKCKSLKTQTTLDGFFRKT</sequence>
<accession>A0AA89BZJ0</accession>
<dbReference type="InterPro" id="IPR004875">
    <property type="entry name" value="DDE_SF_endonuclease_dom"/>
</dbReference>
<organism evidence="2 3">
    <name type="scientific">Pinctada imbricata</name>
    <name type="common">Atlantic pearl-oyster</name>
    <name type="synonym">Pinctada martensii</name>
    <dbReference type="NCBI Taxonomy" id="66713"/>
    <lineage>
        <taxon>Eukaryota</taxon>
        <taxon>Metazoa</taxon>
        <taxon>Spiralia</taxon>
        <taxon>Lophotrochozoa</taxon>
        <taxon>Mollusca</taxon>
        <taxon>Bivalvia</taxon>
        <taxon>Autobranchia</taxon>
        <taxon>Pteriomorphia</taxon>
        <taxon>Pterioida</taxon>
        <taxon>Pterioidea</taxon>
        <taxon>Pteriidae</taxon>
        <taxon>Pinctada</taxon>
    </lineage>
</organism>
<dbReference type="InterPro" id="IPR050863">
    <property type="entry name" value="CenT-Element_Derived"/>
</dbReference>
<feature type="domain" description="DDE-1" evidence="1">
    <location>
        <begin position="5"/>
        <end position="164"/>
    </location>
</feature>
<dbReference type="PANTHER" id="PTHR19303">
    <property type="entry name" value="TRANSPOSON"/>
    <property type="match status" value="1"/>
</dbReference>
<evidence type="ECO:0000313" key="2">
    <source>
        <dbReference type="EMBL" id="KAK3088454.1"/>
    </source>
</evidence>
<evidence type="ECO:0000313" key="3">
    <source>
        <dbReference type="Proteomes" id="UP001186944"/>
    </source>
</evidence>
<reference evidence="2" key="1">
    <citation type="submission" date="2019-08" db="EMBL/GenBank/DDBJ databases">
        <title>The improved chromosome-level genome for the pearl oyster Pinctada fucata martensii using PacBio sequencing and Hi-C.</title>
        <authorList>
            <person name="Zheng Z."/>
        </authorList>
    </citation>
    <scope>NUCLEOTIDE SEQUENCE</scope>
    <source>
        <strain evidence="2">ZZ-2019</strain>
        <tissue evidence="2">Adductor muscle</tissue>
    </source>
</reference>
<gene>
    <name evidence="2" type="ORF">FSP39_019393</name>
</gene>
<evidence type="ECO:0000259" key="1">
    <source>
        <dbReference type="Pfam" id="PF03184"/>
    </source>
</evidence>
<keyword evidence="3" id="KW-1185">Reference proteome</keyword>
<comment type="caution">
    <text evidence="2">The sequence shown here is derived from an EMBL/GenBank/DDBJ whole genome shotgun (WGS) entry which is preliminary data.</text>
</comment>
<dbReference type="EMBL" id="VSWD01000011">
    <property type="protein sequence ID" value="KAK3088454.1"/>
    <property type="molecule type" value="Genomic_DNA"/>
</dbReference>
<dbReference type="Proteomes" id="UP001186944">
    <property type="component" value="Unassembled WGS sequence"/>
</dbReference>
<dbReference type="GO" id="GO:0003677">
    <property type="term" value="F:DNA binding"/>
    <property type="evidence" value="ECO:0007669"/>
    <property type="project" value="TreeGrafter"/>
</dbReference>
<dbReference type="AlphaFoldDB" id="A0AA89BZJ0"/>
<dbReference type="PANTHER" id="PTHR19303:SF73">
    <property type="entry name" value="PROTEIN PDC2"/>
    <property type="match status" value="1"/>
</dbReference>